<reference evidence="3" key="1">
    <citation type="journal article" date="2016" name="Proc. Natl. Acad. Sci. U.S.A.">
        <title>Lipid metabolic changes in an early divergent fungus govern the establishment of a mutualistic symbiosis with endobacteria.</title>
        <authorList>
            <person name="Lastovetsky O.A."/>
            <person name="Gaspar M.L."/>
            <person name="Mondo S.J."/>
            <person name="LaButti K.M."/>
            <person name="Sandor L."/>
            <person name="Grigoriev I.V."/>
            <person name="Henry S.A."/>
            <person name="Pawlowska T.E."/>
        </authorList>
    </citation>
    <scope>NUCLEOTIDE SEQUENCE [LARGE SCALE GENOMIC DNA]</scope>
    <source>
        <strain evidence="3">ATCC 52814</strain>
    </source>
</reference>
<evidence type="ECO:0000256" key="1">
    <source>
        <dbReference type="SAM" id="Coils"/>
    </source>
</evidence>
<gene>
    <name evidence="3" type="ORF">BCV72DRAFT_329610</name>
</gene>
<organism evidence="3">
    <name type="scientific">Rhizopus microsporus var. microsporus</name>
    <dbReference type="NCBI Taxonomy" id="86635"/>
    <lineage>
        <taxon>Eukaryota</taxon>
        <taxon>Fungi</taxon>
        <taxon>Fungi incertae sedis</taxon>
        <taxon>Mucoromycota</taxon>
        <taxon>Mucoromycotina</taxon>
        <taxon>Mucoromycetes</taxon>
        <taxon>Mucorales</taxon>
        <taxon>Mucorineae</taxon>
        <taxon>Rhizopodaceae</taxon>
        <taxon>Rhizopus</taxon>
    </lineage>
</organism>
<feature type="compositionally biased region" description="Basic and acidic residues" evidence="2">
    <location>
        <begin position="1"/>
        <end position="14"/>
    </location>
</feature>
<name>A0A1X0RG50_RHIZD</name>
<feature type="compositionally biased region" description="Acidic residues" evidence="2">
    <location>
        <begin position="307"/>
        <end position="316"/>
    </location>
</feature>
<dbReference type="OrthoDB" id="2258642at2759"/>
<feature type="coiled-coil region" evidence="1">
    <location>
        <begin position="218"/>
        <end position="245"/>
    </location>
</feature>
<feature type="region of interest" description="Disordered" evidence="2">
    <location>
        <begin position="282"/>
        <end position="319"/>
    </location>
</feature>
<feature type="compositionally biased region" description="Low complexity" evidence="2">
    <location>
        <begin position="70"/>
        <end position="93"/>
    </location>
</feature>
<dbReference type="VEuPathDB" id="FungiDB:BCV72DRAFT_329610"/>
<dbReference type="AlphaFoldDB" id="A0A1X0RG50"/>
<keyword evidence="1" id="KW-0175">Coiled coil</keyword>
<feature type="compositionally biased region" description="Polar residues" evidence="2">
    <location>
        <begin position="18"/>
        <end position="27"/>
    </location>
</feature>
<dbReference type="Proteomes" id="UP000242414">
    <property type="component" value="Unassembled WGS sequence"/>
</dbReference>
<feature type="non-terminal residue" evidence="3">
    <location>
        <position position="1"/>
    </location>
</feature>
<sequence>WCETNEKPPLDNKRSSIPVVQSTSPPQRKSLERTGSRLKQSKSNQSLRSESTTTSAGSARSKTSRLRQPSPARLRLSKSASSASLNNKKSLPKMSDQANNKCCCDHQGLLDTIKSLEQSLEKERAFSRSLQGQKEAIAKDLDYFCVLSDEITEERDRIKANYDKEKLENERLREALEDLQQVYFIFTIYNKTHITIAIILENMKQQATEEHYAYYSNLQYKNEEISKLKNELKLAQRQIQVLRKTMEHMLKVDGQDLDDCETKRKSFYDTATTMDVDLLLHNHPDHRSSTSDSSLSSTKPPSPIAYFEEDSEDESGESFLNEDRYLVKKRSSDLPKRLLRSQRRKNELEEMLGEVDSQLNKVKLRRPSTGN</sequence>
<dbReference type="EMBL" id="KV921860">
    <property type="protein sequence ID" value="ORE10970.1"/>
    <property type="molecule type" value="Genomic_DNA"/>
</dbReference>
<feature type="compositionally biased region" description="Low complexity" evidence="2">
    <location>
        <begin position="290"/>
        <end position="299"/>
    </location>
</feature>
<evidence type="ECO:0000313" key="3">
    <source>
        <dbReference type="EMBL" id="ORE10970.1"/>
    </source>
</evidence>
<protein>
    <submittedName>
        <fullName evidence="3">Uncharacterized protein</fullName>
    </submittedName>
</protein>
<feature type="compositionally biased region" description="Polar residues" evidence="2">
    <location>
        <begin position="37"/>
        <end position="61"/>
    </location>
</feature>
<proteinExistence type="predicted"/>
<evidence type="ECO:0000256" key="2">
    <source>
        <dbReference type="SAM" id="MobiDB-lite"/>
    </source>
</evidence>
<accession>A0A1X0RG50</accession>
<feature type="coiled-coil region" evidence="1">
    <location>
        <begin position="148"/>
        <end position="182"/>
    </location>
</feature>
<feature type="region of interest" description="Disordered" evidence="2">
    <location>
        <begin position="1"/>
        <end position="97"/>
    </location>
</feature>